<keyword evidence="15" id="KW-0325">Glycoprotein</keyword>
<dbReference type="InterPro" id="IPR018097">
    <property type="entry name" value="EGF_Ca-bd_CS"/>
</dbReference>
<evidence type="ECO:0000256" key="8">
    <source>
        <dbReference type="ARBA" id="ARBA00022737"/>
    </source>
</evidence>
<evidence type="ECO:0000259" key="23">
    <source>
        <dbReference type="PROSITE" id="PS50026"/>
    </source>
</evidence>
<evidence type="ECO:0000256" key="1">
    <source>
        <dbReference type="ARBA" id="ARBA00004479"/>
    </source>
</evidence>
<evidence type="ECO:0000256" key="20">
    <source>
        <dbReference type="SAM" id="Phobius"/>
    </source>
</evidence>
<keyword evidence="11" id="KW-0067">ATP-binding</keyword>
<keyword evidence="5" id="KW-0808">Transferase</keyword>
<dbReference type="InterPro" id="IPR011009">
    <property type="entry name" value="Kinase-like_dom_sf"/>
</dbReference>
<evidence type="ECO:0000256" key="12">
    <source>
        <dbReference type="ARBA" id="ARBA00022989"/>
    </source>
</evidence>
<evidence type="ECO:0000313" key="25">
    <source>
        <dbReference type="Proteomes" id="UP001165190"/>
    </source>
</evidence>
<dbReference type="FunFam" id="2.10.25.10:FF:000628">
    <property type="entry name" value="Wall-associated receptor kinase 2"/>
    <property type="match status" value="1"/>
</dbReference>
<comment type="function">
    <text evidence="18">Serine/threonine-protein kinase that may function as a signaling receptor of extracellular matrix component. Binding to pectin may have significance in the control of cell expansion, morphogenesis and development.</text>
</comment>
<dbReference type="GO" id="GO:0007166">
    <property type="term" value="P:cell surface receptor signaling pathway"/>
    <property type="evidence" value="ECO:0007669"/>
    <property type="project" value="InterPro"/>
</dbReference>
<evidence type="ECO:0000256" key="6">
    <source>
        <dbReference type="ARBA" id="ARBA00022692"/>
    </source>
</evidence>
<dbReference type="PROSITE" id="PS00010">
    <property type="entry name" value="ASX_HYDROXYL"/>
    <property type="match status" value="1"/>
</dbReference>
<dbReference type="SMART" id="SM00181">
    <property type="entry name" value="EGF"/>
    <property type="match status" value="2"/>
</dbReference>
<evidence type="ECO:0000256" key="3">
    <source>
        <dbReference type="ARBA" id="ARBA00022536"/>
    </source>
</evidence>
<evidence type="ECO:0000256" key="9">
    <source>
        <dbReference type="ARBA" id="ARBA00022741"/>
    </source>
</evidence>
<dbReference type="InterPro" id="IPR049883">
    <property type="entry name" value="NOTCH1_EGF-like"/>
</dbReference>
<dbReference type="GO" id="GO:0030247">
    <property type="term" value="F:polysaccharide binding"/>
    <property type="evidence" value="ECO:0007669"/>
    <property type="project" value="InterPro"/>
</dbReference>
<keyword evidence="7 21" id="KW-0732">Signal</keyword>
<evidence type="ECO:0000256" key="7">
    <source>
        <dbReference type="ARBA" id="ARBA00022729"/>
    </source>
</evidence>
<dbReference type="PANTHER" id="PTHR27005">
    <property type="entry name" value="WALL-ASSOCIATED RECEPTOR KINASE-LIKE 21"/>
    <property type="match status" value="1"/>
</dbReference>
<dbReference type="SMART" id="SM00179">
    <property type="entry name" value="EGF_CA"/>
    <property type="match status" value="1"/>
</dbReference>
<comment type="subcellular location">
    <subcellularLocation>
        <location evidence="1">Membrane</location>
        <topology evidence="1">Single-pass type I membrane protein</topology>
    </subcellularLocation>
</comment>
<evidence type="ECO:0000256" key="16">
    <source>
        <dbReference type="ARBA" id="ARBA00047558"/>
    </source>
</evidence>
<evidence type="ECO:0000256" key="11">
    <source>
        <dbReference type="ARBA" id="ARBA00022840"/>
    </source>
</evidence>
<evidence type="ECO:0000256" key="2">
    <source>
        <dbReference type="ARBA" id="ARBA00022527"/>
    </source>
</evidence>
<dbReference type="InterPro" id="IPR000719">
    <property type="entry name" value="Prot_kinase_dom"/>
</dbReference>
<dbReference type="PROSITE" id="PS01187">
    <property type="entry name" value="EGF_CA"/>
    <property type="match status" value="1"/>
</dbReference>
<dbReference type="Gene3D" id="3.30.200.20">
    <property type="entry name" value="Phosphorylase Kinase, domain 1"/>
    <property type="match status" value="1"/>
</dbReference>
<keyword evidence="10 24" id="KW-0418">Kinase</keyword>
<dbReference type="InterPro" id="IPR045274">
    <property type="entry name" value="WAK-like"/>
</dbReference>
<dbReference type="FunFam" id="1.10.510.10:FF:000084">
    <property type="entry name" value="Wall-associated receptor kinase 2"/>
    <property type="match status" value="1"/>
</dbReference>
<dbReference type="AlphaFoldDB" id="A0A9W7JEG1"/>
<dbReference type="Pfam" id="PF00069">
    <property type="entry name" value="Pkinase"/>
    <property type="match status" value="1"/>
</dbReference>
<proteinExistence type="predicted"/>
<evidence type="ECO:0000256" key="21">
    <source>
        <dbReference type="SAM" id="SignalP"/>
    </source>
</evidence>
<evidence type="ECO:0000256" key="14">
    <source>
        <dbReference type="ARBA" id="ARBA00023157"/>
    </source>
</evidence>
<dbReference type="PROSITE" id="PS50011">
    <property type="entry name" value="PROTEIN_KINASE_DOM"/>
    <property type="match status" value="1"/>
</dbReference>
<dbReference type="OrthoDB" id="4062651at2759"/>
<protein>
    <submittedName>
        <fullName evidence="24">Wall-associated kinase 2</fullName>
    </submittedName>
</protein>
<comment type="catalytic activity">
    <reaction evidence="17">
        <text>L-threonyl-[protein] + ATP = O-phospho-L-threonyl-[protein] + ADP + H(+)</text>
        <dbReference type="Rhea" id="RHEA:46608"/>
        <dbReference type="Rhea" id="RHEA-COMP:11060"/>
        <dbReference type="Rhea" id="RHEA-COMP:11605"/>
        <dbReference type="ChEBI" id="CHEBI:15378"/>
        <dbReference type="ChEBI" id="CHEBI:30013"/>
        <dbReference type="ChEBI" id="CHEBI:30616"/>
        <dbReference type="ChEBI" id="CHEBI:61977"/>
        <dbReference type="ChEBI" id="CHEBI:456216"/>
    </reaction>
</comment>
<dbReference type="GO" id="GO:0005886">
    <property type="term" value="C:plasma membrane"/>
    <property type="evidence" value="ECO:0007669"/>
    <property type="project" value="TreeGrafter"/>
</dbReference>
<dbReference type="SUPFAM" id="SSF56112">
    <property type="entry name" value="Protein kinase-like (PK-like)"/>
    <property type="match status" value="1"/>
</dbReference>
<evidence type="ECO:0000256" key="4">
    <source>
        <dbReference type="ARBA" id="ARBA00022553"/>
    </source>
</evidence>
<feature type="signal peptide" evidence="21">
    <location>
        <begin position="1"/>
        <end position="25"/>
    </location>
</feature>
<dbReference type="Gene3D" id="2.10.25.10">
    <property type="entry name" value="Laminin"/>
    <property type="match status" value="2"/>
</dbReference>
<dbReference type="InterPro" id="IPR001881">
    <property type="entry name" value="EGF-like_Ca-bd_dom"/>
</dbReference>
<dbReference type="PROSITE" id="PS50026">
    <property type="entry name" value="EGF_3"/>
    <property type="match status" value="1"/>
</dbReference>
<name>A0A9W7JEG1_HIBTR</name>
<dbReference type="Pfam" id="PF07645">
    <property type="entry name" value="EGF_CA"/>
    <property type="match status" value="1"/>
</dbReference>
<keyword evidence="6 20" id="KW-0812">Transmembrane</keyword>
<keyword evidence="14 19" id="KW-1015">Disulfide bond</keyword>
<organism evidence="24 25">
    <name type="scientific">Hibiscus trionum</name>
    <name type="common">Flower of an hour</name>
    <dbReference type="NCBI Taxonomy" id="183268"/>
    <lineage>
        <taxon>Eukaryota</taxon>
        <taxon>Viridiplantae</taxon>
        <taxon>Streptophyta</taxon>
        <taxon>Embryophyta</taxon>
        <taxon>Tracheophyta</taxon>
        <taxon>Spermatophyta</taxon>
        <taxon>Magnoliopsida</taxon>
        <taxon>eudicotyledons</taxon>
        <taxon>Gunneridae</taxon>
        <taxon>Pentapetalae</taxon>
        <taxon>rosids</taxon>
        <taxon>malvids</taxon>
        <taxon>Malvales</taxon>
        <taxon>Malvaceae</taxon>
        <taxon>Malvoideae</taxon>
        <taxon>Hibiscus</taxon>
    </lineage>
</organism>
<sequence length="729" mass="81596">MVMGLRCMFMELALFLTIMATSVAAQPKPGCQTHCGNITIPYPFGTGSPECYIDNSFFIRCNTTFDPPKAFLATTDTEVLHISVDGYLRIQFPVGYDCYNSSGGSRYFNAGFTLEKFFISHTRNMFTAIGCDTYAYVESFVGRTYSTGCVSFCYDMADVVNGSCFGIGCCQTAIPKGVRDYRLSFDSYWSHSKVLSFNPCSYGFAVEDGVYNFSLSHFLDPNFSKKKFPIILDWTIGNQSCREAKMDPQNYACRENSACIVPENGSGYLCKCVHGFQGNPYLSHGCQDINECETLKPCSRICHNLVGSYNCSCPDGFEGDGRKTGTGCSPKAKPQFPILAVTLGICISLLFSLLCSSWVYLGVRQRKLSKLKQHNFQQNGGILLREQLSEREEYGETAKIFTVEELKKATNNYHESRILGRGGQGTVYKGILPDGRSVAIKKSIIGDQSQVQQFINEVIVLSQINHRNVVKLLGCCLETQVPLLVYEYVRNGNLFHRLHNTDHSSVISWRTRLKIATEAAEALSYLHSAAFPPTIHRDVKLTNILLDENYNAKVSDFGASRMVPSNKEQITTLVQGTLGYLDPEYFHTSQLTEKSDVYSFGVVPAELLTGLKAISFERPEHERNLSLYFASVMQEGHLLDIIDRRVADDRNIEQLMEVATLARRCVRVKGEDRPSMKEVASELEGLRAMGKIRPEKGDLYEVEFEELLYDPYNNGTECDCSTSMSIGPR</sequence>
<feature type="domain" description="EGF-like" evidence="23">
    <location>
        <begin position="288"/>
        <end position="320"/>
    </location>
</feature>
<keyword evidence="12 20" id="KW-1133">Transmembrane helix</keyword>
<dbReference type="GO" id="GO:0005524">
    <property type="term" value="F:ATP binding"/>
    <property type="evidence" value="ECO:0007669"/>
    <property type="project" value="UniProtKB-KW"/>
</dbReference>
<keyword evidence="25" id="KW-1185">Reference proteome</keyword>
<evidence type="ECO:0000256" key="13">
    <source>
        <dbReference type="ARBA" id="ARBA00023136"/>
    </source>
</evidence>
<comment type="caution">
    <text evidence="19">Lacks conserved residue(s) required for the propagation of feature annotation.</text>
</comment>
<evidence type="ECO:0000256" key="17">
    <source>
        <dbReference type="ARBA" id="ARBA00047951"/>
    </source>
</evidence>
<accession>A0A9W7JEG1</accession>
<dbReference type="GO" id="GO:0005509">
    <property type="term" value="F:calcium ion binding"/>
    <property type="evidence" value="ECO:0007669"/>
    <property type="project" value="InterPro"/>
</dbReference>
<evidence type="ECO:0000256" key="18">
    <source>
        <dbReference type="ARBA" id="ARBA00058961"/>
    </source>
</evidence>
<dbReference type="Pfam" id="PF13947">
    <property type="entry name" value="GUB_WAK_bind"/>
    <property type="match status" value="1"/>
</dbReference>
<reference evidence="24" key="1">
    <citation type="submission" date="2023-05" db="EMBL/GenBank/DDBJ databases">
        <title>Genome and transcriptome analyses reveal genes involved in the formation of fine ridges on petal epidermal cells in Hibiscus trionum.</title>
        <authorList>
            <person name="Koshimizu S."/>
            <person name="Masuda S."/>
            <person name="Ishii T."/>
            <person name="Shirasu K."/>
            <person name="Hoshino A."/>
            <person name="Arita M."/>
        </authorList>
    </citation>
    <scope>NUCLEOTIDE SEQUENCE</scope>
    <source>
        <strain evidence="24">Hamamatsu line</strain>
    </source>
</reference>
<gene>
    <name evidence="24" type="ORF">HRI_004689100</name>
</gene>
<feature type="domain" description="Protein kinase" evidence="22">
    <location>
        <begin position="413"/>
        <end position="686"/>
    </location>
</feature>
<dbReference type="InterPro" id="IPR000152">
    <property type="entry name" value="EGF-type_Asp/Asn_hydroxyl_site"/>
</dbReference>
<keyword evidence="8" id="KW-0677">Repeat</keyword>
<comment type="catalytic activity">
    <reaction evidence="16">
        <text>L-seryl-[protein] + ATP = O-phospho-L-seryl-[protein] + ADP + H(+)</text>
        <dbReference type="Rhea" id="RHEA:17989"/>
        <dbReference type="Rhea" id="RHEA-COMP:9863"/>
        <dbReference type="Rhea" id="RHEA-COMP:11604"/>
        <dbReference type="ChEBI" id="CHEBI:15378"/>
        <dbReference type="ChEBI" id="CHEBI:29999"/>
        <dbReference type="ChEBI" id="CHEBI:30616"/>
        <dbReference type="ChEBI" id="CHEBI:83421"/>
        <dbReference type="ChEBI" id="CHEBI:456216"/>
    </reaction>
</comment>
<evidence type="ECO:0000256" key="5">
    <source>
        <dbReference type="ARBA" id="ARBA00022679"/>
    </source>
</evidence>
<dbReference type="InterPro" id="IPR025287">
    <property type="entry name" value="WAK_GUB"/>
</dbReference>
<dbReference type="PANTHER" id="PTHR27005:SF481">
    <property type="entry name" value="WALL-ASSOCIATED RECEPTOR KINASE-LIKE 16"/>
    <property type="match status" value="1"/>
</dbReference>
<dbReference type="GO" id="GO:0004674">
    <property type="term" value="F:protein serine/threonine kinase activity"/>
    <property type="evidence" value="ECO:0007669"/>
    <property type="project" value="UniProtKB-KW"/>
</dbReference>
<dbReference type="SMART" id="SM00220">
    <property type="entry name" value="S_TKc"/>
    <property type="match status" value="1"/>
</dbReference>
<keyword evidence="9" id="KW-0547">Nucleotide-binding</keyword>
<keyword evidence="4" id="KW-0597">Phosphoprotein</keyword>
<dbReference type="FunFam" id="3.30.200.20:FF:000043">
    <property type="entry name" value="Wall-associated receptor kinase 2"/>
    <property type="match status" value="1"/>
</dbReference>
<dbReference type="Gene3D" id="1.10.510.10">
    <property type="entry name" value="Transferase(Phosphotransferase) domain 1"/>
    <property type="match status" value="1"/>
</dbReference>
<dbReference type="FunFam" id="2.10.25.10:FF:000038">
    <property type="entry name" value="Fibrillin 2"/>
    <property type="match status" value="1"/>
</dbReference>
<dbReference type="CDD" id="cd00054">
    <property type="entry name" value="EGF_CA"/>
    <property type="match status" value="1"/>
</dbReference>
<keyword evidence="2" id="KW-0723">Serine/threonine-protein kinase</keyword>
<keyword evidence="13 20" id="KW-0472">Membrane</keyword>
<feature type="transmembrane region" description="Helical" evidence="20">
    <location>
        <begin position="338"/>
        <end position="363"/>
    </location>
</feature>
<dbReference type="EMBL" id="BSYR01000056">
    <property type="protein sequence ID" value="GMJ10199.1"/>
    <property type="molecule type" value="Genomic_DNA"/>
</dbReference>
<feature type="chain" id="PRO_5040850284" evidence="21">
    <location>
        <begin position="26"/>
        <end position="729"/>
    </location>
</feature>
<dbReference type="SUPFAM" id="SSF57196">
    <property type="entry name" value="EGF/Laminin"/>
    <property type="match status" value="1"/>
</dbReference>
<evidence type="ECO:0000256" key="15">
    <source>
        <dbReference type="ARBA" id="ARBA00023180"/>
    </source>
</evidence>
<evidence type="ECO:0000256" key="10">
    <source>
        <dbReference type="ARBA" id="ARBA00022777"/>
    </source>
</evidence>
<evidence type="ECO:0000313" key="24">
    <source>
        <dbReference type="EMBL" id="GMJ10199.1"/>
    </source>
</evidence>
<comment type="caution">
    <text evidence="24">The sequence shown here is derived from an EMBL/GenBank/DDBJ whole genome shotgun (WGS) entry which is preliminary data.</text>
</comment>
<dbReference type="Proteomes" id="UP001165190">
    <property type="component" value="Unassembled WGS sequence"/>
</dbReference>
<evidence type="ECO:0000256" key="19">
    <source>
        <dbReference type="PROSITE-ProRule" id="PRU00076"/>
    </source>
</evidence>
<evidence type="ECO:0000259" key="22">
    <source>
        <dbReference type="PROSITE" id="PS50011"/>
    </source>
</evidence>
<keyword evidence="3 19" id="KW-0245">EGF-like domain</keyword>
<feature type="disulfide bond" evidence="19">
    <location>
        <begin position="292"/>
        <end position="302"/>
    </location>
</feature>
<dbReference type="CDD" id="cd14066">
    <property type="entry name" value="STKc_IRAK"/>
    <property type="match status" value="1"/>
</dbReference>
<dbReference type="InterPro" id="IPR000742">
    <property type="entry name" value="EGF"/>
</dbReference>